<evidence type="ECO:0000313" key="2">
    <source>
        <dbReference type="Proteomes" id="UP001246858"/>
    </source>
</evidence>
<protein>
    <submittedName>
        <fullName evidence="1">Uncharacterized protein</fullName>
    </submittedName>
</protein>
<accession>A0ACC6KYC8</accession>
<proteinExistence type="predicted"/>
<sequence length="223" mass="26300">MKKLTTLSFLFVFMLAIPSYAQSPELGKDKIDLKAFSLKFNVNGFYSNQIKTHKKSVSLYAQGKTKDAFSKELLKNYRGIENTDTLHISHDKYLVFYLMKTMRTKDTLATFENIRFQKLDMVANDKNEFQSLRATSWAYKDGKKNFNSLKYKLETLYGNPQIIEEKSQHEEYYEWAAPELIVSLTLDKDEDMNFSTKLYLTKKSEYENFKANVIGKTKYYWIY</sequence>
<organism evidence="1 2">
    <name type="scientific">Pedobacter africanus</name>
    <dbReference type="NCBI Taxonomy" id="151894"/>
    <lineage>
        <taxon>Bacteria</taxon>
        <taxon>Pseudomonadati</taxon>
        <taxon>Bacteroidota</taxon>
        <taxon>Sphingobacteriia</taxon>
        <taxon>Sphingobacteriales</taxon>
        <taxon>Sphingobacteriaceae</taxon>
        <taxon>Pedobacter</taxon>
    </lineage>
</organism>
<evidence type="ECO:0000313" key="1">
    <source>
        <dbReference type="EMBL" id="MDR6784133.1"/>
    </source>
</evidence>
<dbReference type="Proteomes" id="UP001246858">
    <property type="component" value="Unassembled WGS sequence"/>
</dbReference>
<dbReference type="EMBL" id="JAVDTF010000002">
    <property type="protein sequence ID" value="MDR6784133.1"/>
    <property type="molecule type" value="Genomic_DNA"/>
</dbReference>
<name>A0ACC6KYC8_9SPHI</name>
<keyword evidence="2" id="KW-1185">Reference proteome</keyword>
<gene>
    <name evidence="1" type="ORF">J2X78_002698</name>
</gene>
<reference evidence="1" key="1">
    <citation type="submission" date="2023-07" db="EMBL/GenBank/DDBJ databases">
        <title>Sorghum-associated microbial communities from plants grown in Nebraska, USA.</title>
        <authorList>
            <person name="Schachtman D."/>
        </authorList>
    </citation>
    <scope>NUCLEOTIDE SEQUENCE</scope>
    <source>
        <strain evidence="1">2697</strain>
    </source>
</reference>
<comment type="caution">
    <text evidence="1">The sequence shown here is derived from an EMBL/GenBank/DDBJ whole genome shotgun (WGS) entry which is preliminary data.</text>
</comment>